<gene>
    <name evidence="1" type="ORF">N7458_012342</name>
</gene>
<dbReference type="Proteomes" id="UP001213681">
    <property type="component" value="Unassembled WGS sequence"/>
</dbReference>
<organism evidence="1 2">
    <name type="scientific">Penicillium daleae</name>
    <dbReference type="NCBI Taxonomy" id="63821"/>
    <lineage>
        <taxon>Eukaryota</taxon>
        <taxon>Fungi</taxon>
        <taxon>Dikarya</taxon>
        <taxon>Ascomycota</taxon>
        <taxon>Pezizomycotina</taxon>
        <taxon>Eurotiomycetes</taxon>
        <taxon>Eurotiomycetidae</taxon>
        <taxon>Eurotiales</taxon>
        <taxon>Aspergillaceae</taxon>
        <taxon>Penicillium</taxon>
    </lineage>
</organism>
<dbReference type="AlphaFoldDB" id="A0AAD6FWX3"/>
<reference evidence="1" key="2">
    <citation type="journal article" date="2023" name="IMA Fungus">
        <title>Comparative genomic study of the Penicillium genus elucidates a diverse pangenome and 15 lateral gene transfer events.</title>
        <authorList>
            <person name="Petersen C."/>
            <person name="Sorensen T."/>
            <person name="Nielsen M.R."/>
            <person name="Sondergaard T.E."/>
            <person name="Sorensen J.L."/>
            <person name="Fitzpatrick D.A."/>
            <person name="Frisvad J.C."/>
            <person name="Nielsen K.L."/>
        </authorList>
    </citation>
    <scope>NUCLEOTIDE SEQUENCE</scope>
    <source>
        <strain evidence="1">IBT 16125</strain>
    </source>
</reference>
<keyword evidence="2" id="KW-1185">Reference proteome</keyword>
<dbReference type="EMBL" id="JAPVEA010000009">
    <property type="protein sequence ID" value="KAJ5433186.1"/>
    <property type="molecule type" value="Genomic_DNA"/>
</dbReference>
<accession>A0AAD6FWX3</accession>
<name>A0AAD6FWX3_9EURO</name>
<dbReference type="RefSeq" id="XP_056760478.1">
    <property type="nucleotide sequence ID" value="XM_056915724.1"/>
</dbReference>
<sequence length="942" mass="105797">MGDPFSAASSAIGVISLGLQIAQHLITFCQAYQSYDEDAQRIESKAESLRRPLKALRDIIEDAQVSNPELAEDLSEKALGLQRMVNRLKATIERHLPVISDGLPEKIKGQLKRVVYPFRRDGLKEMFDDLDGIHNALQTTLSIHSTQKMNQLGLMQEAILAEVQQIRITLQEYPEGMPPPALLKSWCDSHCGHDNTSVAETQITTRTSTSELAITTSSDSAGHEILPYTPKPNNKAETTAKSFKYLSTLLRVAVTASFSLSKGAGGFSIAPSLSVQTLLNYNGSTLELQITQFFDLKRTTISEFDQTVDNCIRQVQQAFSAGKSKPSDIFYLDYAPRDYNMVSYVDALVPFDIATTREQLPGLHKLTRFLVDNGSRPNNTFSQGALRGLLRFTRFQEEEYALASYLVAHGGPCTLDNGTLNHIERYNIKYILSRDRELLVVPEVAKIIFQELEQKLLSGLESGRILSNDQVCGCSLLQLAFGWPDGMKILLDAGATIGKRTLISFWGCPSSLIEKDVEFNRFYYSNKLLLEKGSGLSISDLQVAASPKLLSLFANELARRRWRLWKLAQSSLPAHELQAFHAPEKAVPDMNASRICAALAARGKTVDSSLMVKSNYVSVYDHRSLQPRVMEELLKVGFTNFDSPSPHGVTPLMEVYNSYVGGEEGIERMLWLLSKGADIDRNLPLSNAKTAHLVTVQLVGFLLGALEFQRPDDIPGYWTSWENKILRHRKDLFRSPYVADNCRCACCPYGCTVISVALRQVLGWHHWFQVSVPSYWLRRLLCSIIGWVNLDRTMVQNVIRSLTFDALGLKHTCCTEIDGVLGSRDRKTADEIEGRDEEEIAEIREECMKGIEELEQLMLEFEATFDELGLPLIEFLTGYWHTRMVQHLLKRDPYNEEHERETRNIGVILQAEDEDLNRVSLLIGAQIKEASNVLDGCCDFCT</sequence>
<dbReference type="GeneID" id="81605967"/>
<evidence type="ECO:0008006" key="3">
    <source>
        <dbReference type="Google" id="ProtNLM"/>
    </source>
</evidence>
<reference evidence="1" key="1">
    <citation type="submission" date="2022-12" db="EMBL/GenBank/DDBJ databases">
        <authorList>
            <person name="Petersen C."/>
        </authorList>
    </citation>
    <scope>NUCLEOTIDE SEQUENCE</scope>
    <source>
        <strain evidence="1">IBT 16125</strain>
    </source>
</reference>
<proteinExistence type="predicted"/>
<protein>
    <recommendedName>
        <fullName evidence="3">Fungal N-terminal domain-containing protein</fullName>
    </recommendedName>
</protein>
<comment type="caution">
    <text evidence="1">The sequence shown here is derived from an EMBL/GenBank/DDBJ whole genome shotgun (WGS) entry which is preliminary data.</text>
</comment>
<evidence type="ECO:0000313" key="2">
    <source>
        <dbReference type="Proteomes" id="UP001213681"/>
    </source>
</evidence>
<evidence type="ECO:0000313" key="1">
    <source>
        <dbReference type="EMBL" id="KAJ5433186.1"/>
    </source>
</evidence>